<feature type="compositionally biased region" description="Basic and acidic residues" evidence="1">
    <location>
        <begin position="1045"/>
        <end position="1062"/>
    </location>
</feature>
<dbReference type="PANTHER" id="PTHR15696:SF0">
    <property type="entry name" value="TELOMERASE-BINDING PROTEIN EST1A"/>
    <property type="match status" value="1"/>
</dbReference>
<sequence>MSEPGGKPTGGSRRAPRRGFEVYSRRAAEAAKTAAAAGGGGGDGHDTTRGRALWEDEREAARLPKGDKEWKRDRGAKGARRGAGAGAGGTAVDADVPSEERYEDMSRRVEEEVVAKLARAQMMGMMLKAHREQEQATERRRGGGGGRRRDGDSGSGGGRRSRGAGAGGAGGGTDSAGPRQVLQRPKDSGRQRPGQAAPSPSARGAVVVGRDVRVGAPSQARSGAGATPRSGGGRGARQQPAGLLKVSAEELLLSEGKSRGAATAAAAAATRALPGDLGGDPDEMGIEDAYAMVSGIERQHKTLLESLRREIGLVAAGRPGAAQATSGSAAVGEAAAAAAAAAMASSSRAAGGELLPGAALYGKVSRVRVALSRALGSLIRRDPGFSLRKRLPNRLWMAHYRELEVIQQRLRQLLTGAGGASDTAGASQQQRQKQPQALRSRLFALVDEAERDIGGMVEAVERQQAAAAADSARNKGSAAASPSSSPSSSSSNGGHKANADKTDAGAASGDTGGGGGSADGGMAGSMADSDDEDDEDMTLEERGRQQALQAFLTSLGDLSRYRGLHGRGDSEGSGGKGSKASYARAHELYLRALKVDPSSGKVWNQMAVLASSRQDNLEAFYAYLRGLCAAVPHTAGRESLLVLHEKCKARLSTLREATALDAIGFEEHEARFRLYLLGACGTCLSRVDLGTFDGYLVLSDRHMVSCVQLHLMKAAAEAGGGGGGRGDGTQDPGGEQGLGGTLARSIVMCVCTVSASMESSGMKGGSWTEDGATSRAVRLCLSLAGSLAGLHRKTSQRGWEKVTAAGVGVFLDWLTCKPQFGEGARGTRPEEFQRVMACVVEFANGIIRASSASGGGSGKGVSDDAFSSAPRRRRRPGGAGDGADDGEQPEIDPDSTLWEDEVCRGLPALETVSRRRTAKARKRARDPPRGSDETRTDNGGHDGGSSGSDSGGAGAAGRPGSKLWADTSSDRVEKDRSGKEREGGSRPSSSSSSSSAADVWKIRVARLRKQVEFCVERGWIARGNRPGTYTLPKPPPRFGGSSGPPRDDENLPSEEHHHHSQDGDGGGMPPPPPIAVEDFPEGGFAGEGYGGGGVVGFPTDRLPPPLADAARGRGAPGGGTSGGGTLWVEADAGSSGTAARGGGGGGGSGAPRTRARQPPRVPVVPPGHQRNYVLTGAGGGDRGGGGDGGPGLLTGGGGGGGGGDGGRGDHPLPDSVLEVVLAGLGSPNDDGEELLLCAYCCATLSPAATECGVCGAPTPAAAAVAAAAAETMPTCKWKAYRLAEDGRPYYSDGESSVWVKPKELEDYEAALAANGAAAAAAAAAVGGGGSGGALPAGVLAVGDLAEVMARSKPSLPGTTAASGAGRGGGGRSGRGAGRDAHNPAKIARAGLGDGGAGGSGRSPSAGAAAGGGGAMFGWPRGAPRSALPLVVIDVPNVAMRHGLNKKFSCTGVQMAVEYFRTAGHRVLGFLPDYYLDLKRTNGLERAKKLGVADVKASRLPDDVQLLQRLVDDGLIVSTPPQDYDDSYCIKYAMARDGYVVTNDLYRDHVKGIEGRKKADAARRWIKAHSISYTFVGDEFFPNPDFSFHQDGNGGGGGGKG</sequence>
<feature type="compositionally biased region" description="Gly residues" evidence="1">
    <location>
        <begin position="1139"/>
        <end position="1149"/>
    </location>
</feature>
<feature type="compositionally biased region" description="Basic and acidic residues" evidence="1">
    <location>
        <begin position="925"/>
        <end position="940"/>
    </location>
</feature>
<gene>
    <name evidence="4" type="ORF">Esi_0619_0001</name>
</gene>
<evidence type="ECO:0000313" key="4">
    <source>
        <dbReference type="EMBL" id="CBJ33805.1"/>
    </source>
</evidence>
<feature type="compositionally biased region" description="Low complexity" evidence="1">
    <location>
        <begin position="464"/>
        <end position="491"/>
    </location>
</feature>
<name>D7G542_ECTSI</name>
<reference evidence="4 5" key="1">
    <citation type="journal article" date="2010" name="Nature">
        <title>The Ectocarpus genome and the independent evolution of multicellularity in brown algae.</title>
        <authorList>
            <person name="Cock J.M."/>
            <person name="Sterck L."/>
            <person name="Rouze P."/>
            <person name="Scornet D."/>
            <person name="Allen A.E."/>
            <person name="Amoutzias G."/>
            <person name="Anthouard V."/>
            <person name="Artiguenave F."/>
            <person name="Aury J.M."/>
            <person name="Badger J.H."/>
            <person name="Beszteri B."/>
            <person name="Billiau K."/>
            <person name="Bonnet E."/>
            <person name="Bothwell J.H."/>
            <person name="Bowler C."/>
            <person name="Boyen C."/>
            <person name="Brownlee C."/>
            <person name="Carrano C.J."/>
            <person name="Charrier B."/>
            <person name="Cho G.Y."/>
            <person name="Coelho S.M."/>
            <person name="Collen J."/>
            <person name="Corre E."/>
            <person name="Da Silva C."/>
            <person name="Delage L."/>
            <person name="Delaroque N."/>
            <person name="Dittami S.M."/>
            <person name="Doulbeau S."/>
            <person name="Elias M."/>
            <person name="Farnham G."/>
            <person name="Gachon C.M."/>
            <person name="Gschloessl B."/>
            <person name="Heesch S."/>
            <person name="Jabbari K."/>
            <person name="Jubin C."/>
            <person name="Kawai H."/>
            <person name="Kimura K."/>
            <person name="Kloareg B."/>
            <person name="Kupper F.C."/>
            <person name="Lang D."/>
            <person name="Le Bail A."/>
            <person name="Leblanc C."/>
            <person name="Lerouge P."/>
            <person name="Lohr M."/>
            <person name="Lopez P.J."/>
            <person name="Martens C."/>
            <person name="Maumus F."/>
            <person name="Michel G."/>
            <person name="Miranda-Saavedra D."/>
            <person name="Morales J."/>
            <person name="Moreau H."/>
            <person name="Motomura T."/>
            <person name="Nagasato C."/>
            <person name="Napoli C.A."/>
            <person name="Nelson D.R."/>
            <person name="Nyvall-Collen P."/>
            <person name="Peters A.F."/>
            <person name="Pommier C."/>
            <person name="Potin P."/>
            <person name="Poulain J."/>
            <person name="Quesneville H."/>
            <person name="Read B."/>
            <person name="Rensing S.A."/>
            <person name="Ritter A."/>
            <person name="Rousvoal S."/>
            <person name="Samanta M."/>
            <person name="Samson G."/>
            <person name="Schroeder D.C."/>
            <person name="Segurens B."/>
            <person name="Strittmatter M."/>
            <person name="Tonon T."/>
            <person name="Tregear J.W."/>
            <person name="Valentin K."/>
            <person name="von Dassow P."/>
            <person name="Yamagishi T."/>
            <person name="Van de Peer Y."/>
            <person name="Wincker P."/>
        </authorList>
    </citation>
    <scope>NUCLEOTIDE SEQUENCE [LARGE SCALE GENOMIC DNA]</scope>
    <source>
        <strain evidence="5">Ec32 / CCAP1310/4</strain>
    </source>
</reference>
<dbReference type="GO" id="GO:0005697">
    <property type="term" value="C:telomerase holoenzyme complex"/>
    <property type="evidence" value="ECO:0007669"/>
    <property type="project" value="TreeGrafter"/>
</dbReference>
<dbReference type="GO" id="GO:0042162">
    <property type="term" value="F:telomeric DNA binding"/>
    <property type="evidence" value="ECO:0007669"/>
    <property type="project" value="TreeGrafter"/>
</dbReference>
<evidence type="ECO:0000259" key="3">
    <source>
        <dbReference type="Pfam" id="PF11977"/>
    </source>
</evidence>
<feature type="compositionally biased region" description="Basic and acidic residues" evidence="1">
    <location>
        <begin position="98"/>
        <end position="109"/>
    </location>
</feature>
<dbReference type="InParanoid" id="D7G542"/>
<feature type="compositionally biased region" description="Low complexity" evidence="1">
    <location>
        <begin position="420"/>
        <end position="436"/>
    </location>
</feature>
<feature type="compositionally biased region" description="Low complexity" evidence="1">
    <location>
        <begin position="985"/>
        <end position="995"/>
    </location>
</feature>
<keyword evidence="5" id="KW-1185">Reference proteome</keyword>
<dbReference type="EMBL" id="FN649760">
    <property type="protein sequence ID" value="CBJ33805.1"/>
    <property type="molecule type" value="Genomic_DNA"/>
</dbReference>
<dbReference type="InterPro" id="IPR011990">
    <property type="entry name" value="TPR-like_helical_dom_sf"/>
</dbReference>
<feature type="compositionally biased region" description="Basic and acidic residues" evidence="1">
    <location>
        <begin position="129"/>
        <end position="152"/>
    </location>
</feature>
<evidence type="ECO:0008006" key="6">
    <source>
        <dbReference type="Google" id="ProtNLM"/>
    </source>
</evidence>
<feature type="compositionally biased region" description="Basic residues" evidence="1">
    <location>
        <begin position="914"/>
        <end position="924"/>
    </location>
</feature>
<proteinExistence type="predicted"/>
<dbReference type="eggNOG" id="KOG2162">
    <property type="taxonomic scope" value="Eukaryota"/>
</dbReference>
<dbReference type="Proteomes" id="UP000002630">
    <property type="component" value="Unassembled WGS sequence"/>
</dbReference>
<feature type="region of interest" description="Disordered" evidence="1">
    <location>
        <begin position="1022"/>
        <end position="1212"/>
    </location>
</feature>
<feature type="region of interest" description="Disordered" evidence="1">
    <location>
        <begin position="464"/>
        <end position="539"/>
    </location>
</feature>
<feature type="compositionally biased region" description="Gly residues" evidence="1">
    <location>
        <begin position="1114"/>
        <end position="1125"/>
    </location>
</feature>
<dbReference type="eggNOG" id="KOG3777">
    <property type="taxonomic scope" value="Eukaryota"/>
</dbReference>
<feature type="compositionally biased region" description="Gly residues" evidence="1">
    <location>
        <begin position="153"/>
        <end position="174"/>
    </location>
</feature>
<dbReference type="GO" id="GO:0070034">
    <property type="term" value="F:telomerase RNA binding"/>
    <property type="evidence" value="ECO:0007669"/>
    <property type="project" value="TreeGrafter"/>
</dbReference>
<feature type="compositionally biased region" description="Gly residues" evidence="1">
    <location>
        <begin position="1083"/>
        <end position="1095"/>
    </location>
</feature>
<feature type="region of interest" description="Disordered" evidence="1">
    <location>
        <begin position="1352"/>
        <end position="1381"/>
    </location>
</feature>
<dbReference type="Gene3D" id="1.25.40.10">
    <property type="entry name" value="Tetratricopeptide repeat domain"/>
    <property type="match status" value="1"/>
</dbReference>
<feature type="compositionally biased region" description="Acidic residues" evidence="1">
    <location>
        <begin position="528"/>
        <end position="538"/>
    </location>
</feature>
<protein>
    <recommendedName>
        <fullName evidence="6">RNase NYN domain-containing protein</fullName>
    </recommendedName>
</protein>
<evidence type="ECO:0000259" key="2">
    <source>
        <dbReference type="Pfam" id="PF10373"/>
    </source>
</evidence>
<dbReference type="InterPro" id="IPR045153">
    <property type="entry name" value="Est1/Ebs1-like"/>
</dbReference>
<dbReference type="InterPro" id="IPR018834">
    <property type="entry name" value="DNA/RNA-bd_Est1-type"/>
</dbReference>
<feature type="compositionally biased region" description="Gly residues" evidence="1">
    <location>
        <begin position="510"/>
        <end position="523"/>
    </location>
</feature>
<feature type="compositionally biased region" description="Gly residues" evidence="1">
    <location>
        <begin position="941"/>
        <end position="957"/>
    </location>
</feature>
<dbReference type="GO" id="GO:0000184">
    <property type="term" value="P:nuclear-transcribed mRNA catabolic process, nonsense-mediated decay"/>
    <property type="evidence" value="ECO:0007669"/>
    <property type="project" value="TreeGrafter"/>
</dbReference>
<feature type="domain" description="DNA/RNA-binding" evidence="2">
    <location>
        <begin position="585"/>
        <end position="689"/>
    </location>
</feature>
<dbReference type="InterPro" id="IPR021869">
    <property type="entry name" value="RNase_Zc3h12_NYN"/>
</dbReference>
<feature type="region of interest" description="Disordered" evidence="1">
    <location>
        <begin position="1"/>
        <end position="109"/>
    </location>
</feature>
<dbReference type="SUPFAM" id="SSF48452">
    <property type="entry name" value="TPR-like"/>
    <property type="match status" value="1"/>
</dbReference>
<evidence type="ECO:0000256" key="1">
    <source>
        <dbReference type="SAM" id="MobiDB-lite"/>
    </source>
</evidence>
<feature type="region of interest" description="Disordered" evidence="1">
    <location>
        <begin position="124"/>
        <end position="240"/>
    </location>
</feature>
<dbReference type="Gene3D" id="3.40.50.11980">
    <property type="match status" value="1"/>
</dbReference>
<feature type="region of interest" description="Disordered" evidence="1">
    <location>
        <begin position="1386"/>
        <end position="1405"/>
    </location>
</feature>
<feature type="compositionally biased region" description="Acidic residues" evidence="1">
    <location>
        <begin position="882"/>
        <end position="900"/>
    </location>
</feature>
<feature type="compositionally biased region" description="Basic and acidic residues" evidence="1">
    <location>
        <begin position="18"/>
        <end position="29"/>
    </location>
</feature>
<dbReference type="Pfam" id="PF11977">
    <property type="entry name" value="RNase_Zc3h12a"/>
    <property type="match status" value="1"/>
</dbReference>
<feature type="compositionally biased region" description="Basic and acidic residues" evidence="1">
    <location>
        <begin position="43"/>
        <end position="76"/>
    </location>
</feature>
<accession>D7G542</accession>
<feature type="compositionally biased region" description="Gly residues" evidence="1">
    <location>
        <begin position="1364"/>
        <end position="1375"/>
    </location>
</feature>
<dbReference type="Pfam" id="PF10373">
    <property type="entry name" value="EST1_DNA_bind"/>
    <property type="match status" value="1"/>
</dbReference>
<dbReference type="OrthoDB" id="392925at2759"/>
<feature type="region of interest" description="Disordered" evidence="1">
    <location>
        <begin position="417"/>
        <end position="437"/>
    </location>
</feature>
<feature type="compositionally biased region" description="Gly residues" evidence="1">
    <location>
        <begin position="1391"/>
        <end position="1400"/>
    </location>
</feature>
<feature type="domain" description="RNase NYN" evidence="3">
    <location>
        <begin position="1429"/>
        <end position="1589"/>
    </location>
</feature>
<dbReference type="PANTHER" id="PTHR15696">
    <property type="entry name" value="SMG-7 SUPPRESSOR WITH MORPHOLOGICAL EFFECT ON GENITALIA PROTEIN 7"/>
    <property type="match status" value="1"/>
</dbReference>
<evidence type="ECO:0000313" key="5">
    <source>
        <dbReference type="Proteomes" id="UP000002630"/>
    </source>
</evidence>
<feature type="compositionally biased region" description="Gly residues" evidence="1">
    <location>
        <begin position="1176"/>
        <end position="1205"/>
    </location>
</feature>
<feature type="region of interest" description="Disordered" evidence="1">
    <location>
        <begin position="850"/>
        <end position="999"/>
    </location>
</feature>
<feature type="compositionally biased region" description="Basic and acidic residues" evidence="1">
    <location>
        <begin position="968"/>
        <end position="984"/>
    </location>
</feature>
<organism evidence="4 5">
    <name type="scientific">Ectocarpus siliculosus</name>
    <name type="common">Brown alga</name>
    <name type="synonym">Conferva siliculosa</name>
    <dbReference type="NCBI Taxonomy" id="2880"/>
    <lineage>
        <taxon>Eukaryota</taxon>
        <taxon>Sar</taxon>
        <taxon>Stramenopiles</taxon>
        <taxon>Ochrophyta</taxon>
        <taxon>PX clade</taxon>
        <taxon>Phaeophyceae</taxon>
        <taxon>Ectocarpales</taxon>
        <taxon>Ectocarpaceae</taxon>
        <taxon>Ectocarpus</taxon>
    </lineage>
</organism>